<comment type="caution">
    <text evidence="2">The sequence shown here is derived from an EMBL/GenBank/DDBJ whole genome shotgun (WGS) entry which is preliminary data.</text>
</comment>
<sequence length="221" mass="23239">MPAREDAHLFDYAAGTGPAAIRLLAECQAELNPQASTYVRAAETGFGGLLASLHPASMPANALDAVLTRAEEPVLAAPDDDQALDPSTGLPRALSPYIERSASGGLNWSRRLGGVQEIVLDAVSDETAEASLVLLKPGGGIPPHDHGGEELTLVLTGAFHDGHALYRAGDLCSAAPGMRHRPAVQGNVACICLTVSMGEWKPVNPLYGLIDRIVRPLRRLN</sequence>
<dbReference type="InterPro" id="IPR041916">
    <property type="entry name" value="Anti_sigma_zinc_sf"/>
</dbReference>
<protein>
    <submittedName>
        <fullName evidence="2">Cupin domain-containing protein</fullName>
    </submittedName>
</protein>
<evidence type="ECO:0000259" key="1">
    <source>
        <dbReference type="Pfam" id="PF12973"/>
    </source>
</evidence>
<reference evidence="3" key="1">
    <citation type="journal article" date="2019" name="Int. J. Syst. Evol. Microbiol.">
        <title>The Global Catalogue of Microorganisms (GCM) 10K type strain sequencing project: providing services to taxonomists for standard genome sequencing and annotation.</title>
        <authorList>
            <consortium name="The Broad Institute Genomics Platform"/>
            <consortium name="The Broad Institute Genome Sequencing Center for Infectious Disease"/>
            <person name="Wu L."/>
            <person name="Ma J."/>
        </authorList>
    </citation>
    <scope>NUCLEOTIDE SEQUENCE [LARGE SCALE GENOMIC DNA]</scope>
    <source>
        <strain evidence="3">CCUG 62981</strain>
    </source>
</reference>
<accession>A0ABV9N7R3</accession>
<dbReference type="InterPro" id="IPR014710">
    <property type="entry name" value="RmlC-like_jellyroll"/>
</dbReference>
<dbReference type="EMBL" id="JBHSGQ010000001">
    <property type="protein sequence ID" value="MFC4723865.1"/>
    <property type="molecule type" value="Genomic_DNA"/>
</dbReference>
<dbReference type="Pfam" id="PF12973">
    <property type="entry name" value="Cupin_7"/>
    <property type="match status" value="1"/>
</dbReference>
<dbReference type="Gene3D" id="1.10.10.1320">
    <property type="entry name" value="Anti-sigma factor, zinc-finger domain"/>
    <property type="match status" value="1"/>
</dbReference>
<dbReference type="InterPro" id="IPR025979">
    <property type="entry name" value="ChrR-like_cupin_dom"/>
</dbReference>
<dbReference type="SUPFAM" id="SSF51182">
    <property type="entry name" value="RmlC-like cupins"/>
    <property type="match status" value="1"/>
</dbReference>
<dbReference type="InterPro" id="IPR012807">
    <property type="entry name" value="Anti-sigma_ChrR"/>
</dbReference>
<proteinExistence type="predicted"/>
<organism evidence="2 3">
    <name type="scientific">Glycocaulis abyssi</name>
    <dbReference type="NCBI Taxonomy" id="1433403"/>
    <lineage>
        <taxon>Bacteria</taxon>
        <taxon>Pseudomonadati</taxon>
        <taxon>Pseudomonadota</taxon>
        <taxon>Alphaproteobacteria</taxon>
        <taxon>Maricaulales</taxon>
        <taxon>Maricaulaceae</taxon>
        <taxon>Glycocaulis</taxon>
    </lineage>
</organism>
<feature type="domain" description="ChrR-like cupin" evidence="1">
    <location>
        <begin position="106"/>
        <end position="194"/>
    </location>
</feature>
<dbReference type="InterPro" id="IPR011051">
    <property type="entry name" value="RmlC_Cupin_sf"/>
</dbReference>
<evidence type="ECO:0000313" key="3">
    <source>
        <dbReference type="Proteomes" id="UP001596024"/>
    </source>
</evidence>
<name>A0ABV9N7R3_9PROT</name>
<dbReference type="Proteomes" id="UP001596024">
    <property type="component" value="Unassembled WGS sequence"/>
</dbReference>
<dbReference type="RefSeq" id="WP_371394551.1">
    <property type="nucleotide sequence ID" value="NZ_CP163421.1"/>
</dbReference>
<dbReference type="Gene3D" id="2.60.120.10">
    <property type="entry name" value="Jelly Rolls"/>
    <property type="match status" value="1"/>
</dbReference>
<dbReference type="CDD" id="cd20301">
    <property type="entry name" value="cupin_ChrR"/>
    <property type="match status" value="1"/>
</dbReference>
<keyword evidence="3" id="KW-1185">Reference proteome</keyword>
<gene>
    <name evidence="2" type="ORF">ACFPB0_01045</name>
</gene>
<evidence type="ECO:0000313" key="2">
    <source>
        <dbReference type="EMBL" id="MFC4723865.1"/>
    </source>
</evidence>